<protein>
    <submittedName>
        <fullName evidence="4">Helix-turn-helix domain-containing protein</fullName>
    </submittedName>
</protein>
<dbReference type="InterPro" id="IPR025246">
    <property type="entry name" value="IS30-like_HTH"/>
</dbReference>
<dbReference type="InterPro" id="IPR036388">
    <property type="entry name" value="WH-like_DNA-bd_sf"/>
</dbReference>
<dbReference type="Proteomes" id="UP000565711">
    <property type="component" value="Unassembled WGS sequence"/>
</dbReference>
<dbReference type="Pfam" id="PF13936">
    <property type="entry name" value="HTH_38"/>
    <property type="match status" value="1"/>
</dbReference>
<feature type="domain" description="Transposase IS30-like HTH" evidence="3">
    <location>
        <begin position="5"/>
        <end position="45"/>
    </location>
</feature>
<dbReference type="PANTHER" id="PTHR10948:SF23">
    <property type="entry name" value="TRANSPOSASE INSI FOR INSERTION SEQUENCE ELEMENT IS30A-RELATED"/>
    <property type="match status" value="1"/>
</dbReference>
<evidence type="ECO:0000313" key="4">
    <source>
        <dbReference type="EMBL" id="NKY54404.1"/>
    </source>
</evidence>
<evidence type="ECO:0000256" key="1">
    <source>
        <dbReference type="SAM" id="MobiDB-lite"/>
    </source>
</evidence>
<organism evidence="4 5">
    <name type="scientific">Nocardia vermiculata</name>
    <dbReference type="NCBI Taxonomy" id="257274"/>
    <lineage>
        <taxon>Bacteria</taxon>
        <taxon>Bacillati</taxon>
        <taxon>Actinomycetota</taxon>
        <taxon>Actinomycetes</taxon>
        <taxon>Mycobacteriales</taxon>
        <taxon>Nocardiaceae</taxon>
        <taxon>Nocardia</taxon>
    </lineage>
</organism>
<dbReference type="SUPFAM" id="SSF46785">
    <property type="entry name" value="Winged helix' DNA-binding domain"/>
    <property type="match status" value="1"/>
</dbReference>
<dbReference type="PANTHER" id="PTHR10948">
    <property type="entry name" value="TRANSPOSASE"/>
    <property type="match status" value="1"/>
</dbReference>
<accession>A0A846Y9D0</accession>
<dbReference type="GO" id="GO:0004803">
    <property type="term" value="F:transposase activity"/>
    <property type="evidence" value="ECO:0007669"/>
    <property type="project" value="TreeGrafter"/>
</dbReference>
<dbReference type="Pfam" id="PF12802">
    <property type="entry name" value="MarR_2"/>
    <property type="match status" value="1"/>
</dbReference>
<evidence type="ECO:0000259" key="3">
    <source>
        <dbReference type="Pfam" id="PF13936"/>
    </source>
</evidence>
<dbReference type="InterPro" id="IPR051917">
    <property type="entry name" value="Transposase-Integrase"/>
</dbReference>
<gene>
    <name evidence="4" type="ORF">HGA08_29905</name>
</gene>
<feature type="domain" description="HTH marR-type" evidence="2">
    <location>
        <begin position="97"/>
        <end position="154"/>
    </location>
</feature>
<dbReference type="RefSeq" id="WP_067881362.1">
    <property type="nucleotide sequence ID" value="NZ_JAAXOP010000029.1"/>
</dbReference>
<dbReference type="Gene3D" id="1.10.10.10">
    <property type="entry name" value="Winged helix-like DNA-binding domain superfamily/Winged helix DNA-binding domain"/>
    <property type="match status" value="1"/>
</dbReference>
<sequence length="230" mass="25045">MPGGRLTAFDRDHIAEALSQGIGYAEIARQLSRPTSTVSREVQRNGGPCRYNARRAQRATERRARRRVRNTVGSEPATDGPLSDFLDDFAATIATTGLSPTAARVMVALYSSDTAAVTAAELVRHLGVSPATISASVTALEAQGLLRRERLPGTRHDTYRIGDDPWVRATLASAEQMATLVVAAHRGAAVFAARPAGPRFEAMGEFLEYVRNDMLASVQRWRRVLDERDA</sequence>
<feature type="compositionally biased region" description="Basic residues" evidence="1">
    <location>
        <begin position="57"/>
        <end position="69"/>
    </location>
</feature>
<feature type="region of interest" description="Disordered" evidence="1">
    <location>
        <begin position="57"/>
        <end position="79"/>
    </location>
</feature>
<evidence type="ECO:0000259" key="2">
    <source>
        <dbReference type="Pfam" id="PF12802"/>
    </source>
</evidence>
<dbReference type="EMBL" id="JAAXOP010000029">
    <property type="protein sequence ID" value="NKY54404.1"/>
    <property type="molecule type" value="Genomic_DNA"/>
</dbReference>
<comment type="caution">
    <text evidence="4">The sequence shown here is derived from an EMBL/GenBank/DDBJ whole genome shotgun (WGS) entry which is preliminary data.</text>
</comment>
<dbReference type="InterPro" id="IPR011991">
    <property type="entry name" value="ArsR-like_HTH"/>
</dbReference>
<evidence type="ECO:0000313" key="5">
    <source>
        <dbReference type="Proteomes" id="UP000565711"/>
    </source>
</evidence>
<proteinExistence type="predicted"/>
<dbReference type="GO" id="GO:0003700">
    <property type="term" value="F:DNA-binding transcription factor activity"/>
    <property type="evidence" value="ECO:0007669"/>
    <property type="project" value="InterPro"/>
</dbReference>
<dbReference type="InterPro" id="IPR000835">
    <property type="entry name" value="HTH_MarR-typ"/>
</dbReference>
<keyword evidence="5" id="KW-1185">Reference proteome</keyword>
<dbReference type="GO" id="GO:0005829">
    <property type="term" value="C:cytosol"/>
    <property type="evidence" value="ECO:0007669"/>
    <property type="project" value="TreeGrafter"/>
</dbReference>
<dbReference type="InterPro" id="IPR036390">
    <property type="entry name" value="WH_DNA-bd_sf"/>
</dbReference>
<dbReference type="AlphaFoldDB" id="A0A846Y9D0"/>
<name>A0A846Y9D0_9NOCA</name>
<reference evidence="4 5" key="1">
    <citation type="submission" date="2020-04" db="EMBL/GenBank/DDBJ databases">
        <title>MicrobeNet Type strains.</title>
        <authorList>
            <person name="Nicholson A.C."/>
        </authorList>
    </citation>
    <scope>NUCLEOTIDE SEQUENCE [LARGE SCALE GENOMIC DNA]</scope>
    <source>
        <strain evidence="4 5">JCM 12354</strain>
    </source>
</reference>
<dbReference type="GO" id="GO:0032196">
    <property type="term" value="P:transposition"/>
    <property type="evidence" value="ECO:0007669"/>
    <property type="project" value="TreeGrafter"/>
</dbReference>
<dbReference type="CDD" id="cd00090">
    <property type="entry name" value="HTH_ARSR"/>
    <property type="match status" value="1"/>
</dbReference>